<dbReference type="EMBL" id="JAAKFY010000026">
    <property type="protein sequence ID" value="KAF3833424.1"/>
    <property type="molecule type" value="Genomic_DNA"/>
</dbReference>
<feature type="compositionally biased region" description="Polar residues" evidence="1">
    <location>
        <begin position="113"/>
        <end position="134"/>
    </location>
</feature>
<dbReference type="Proteomes" id="UP000518266">
    <property type="component" value="Unassembled WGS sequence"/>
</dbReference>
<keyword evidence="3" id="KW-1185">Reference proteome</keyword>
<accession>A0A7J5X8U4</accession>
<evidence type="ECO:0000256" key="1">
    <source>
        <dbReference type="SAM" id="MobiDB-lite"/>
    </source>
</evidence>
<feature type="region of interest" description="Disordered" evidence="1">
    <location>
        <begin position="42"/>
        <end position="147"/>
    </location>
</feature>
<name>A0A7J5X8U4_DISMA</name>
<organism evidence="2 3">
    <name type="scientific">Dissostichus mawsoni</name>
    <name type="common">Antarctic cod</name>
    <dbReference type="NCBI Taxonomy" id="36200"/>
    <lineage>
        <taxon>Eukaryota</taxon>
        <taxon>Metazoa</taxon>
        <taxon>Chordata</taxon>
        <taxon>Craniata</taxon>
        <taxon>Vertebrata</taxon>
        <taxon>Euteleostomi</taxon>
        <taxon>Actinopterygii</taxon>
        <taxon>Neopterygii</taxon>
        <taxon>Teleostei</taxon>
        <taxon>Neoteleostei</taxon>
        <taxon>Acanthomorphata</taxon>
        <taxon>Eupercaria</taxon>
        <taxon>Perciformes</taxon>
        <taxon>Notothenioidei</taxon>
        <taxon>Nototheniidae</taxon>
        <taxon>Dissostichus</taxon>
    </lineage>
</organism>
<comment type="caution">
    <text evidence="2">The sequence shown here is derived from an EMBL/GenBank/DDBJ whole genome shotgun (WGS) entry which is preliminary data.</text>
</comment>
<dbReference type="AlphaFoldDB" id="A0A7J5X8U4"/>
<feature type="compositionally biased region" description="Basic and acidic residues" evidence="1">
    <location>
        <begin position="103"/>
        <end position="112"/>
    </location>
</feature>
<reference evidence="2 3" key="1">
    <citation type="submission" date="2020-03" db="EMBL/GenBank/DDBJ databases">
        <title>Dissostichus mawsoni Genome sequencing and assembly.</title>
        <authorList>
            <person name="Park H."/>
        </authorList>
    </citation>
    <scope>NUCLEOTIDE SEQUENCE [LARGE SCALE GENOMIC DNA]</scope>
    <source>
        <strain evidence="2">DM0001</strain>
        <tissue evidence="2">Muscle</tissue>
    </source>
</reference>
<evidence type="ECO:0000313" key="3">
    <source>
        <dbReference type="Proteomes" id="UP000518266"/>
    </source>
</evidence>
<evidence type="ECO:0000313" key="2">
    <source>
        <dbReference type="EMBL" id="KAF3833424.1"/>
    </source>
</evidence>
<sequence length="147" mass="15847">MRKMMMMMRSAITSCLTWRRPAPHRGFGYGPIDARRHVAASPGEERCCDRAPAPAAGSPCSTGDTLRPPTDSAPPQVEAPPPHIEARPPAWSWSDGPVPRPLAAERVEETGRSAESSESSQTHLNASVHGQDSSRIIPDRLIPPHSG</sequence>
<gene>
    <name evidence="2" type="ORF">F7725_024628</name>
</gene>
<proteinExistence type="predicted"/>
<protein>
    <submittedName>
        <fullName evidence="2">Uncharacterized protein</fullName>
    </submittedName>
</protein>